<protein>
    <recommendedName>
        <fullName evidence="3">Tail assembly chaperone</fullName>
    </recommendedName>
</protein>
<name>A0A420RWQ4_GIBIN</name>
<organism evidence="1 2">
    <name type="scientific">Gibberella intermedia</name>
    <name type="common">Bulb rot disease fungus</name>
    <name type="synonym">Fusarium proliferatum</name>
    <dbReference type="NCBI Taxonomy" id="948311"/>
    <lineage>
        <taxon>Eukaryota</taxon>
        <taxon>Fungi</taxon>
        <taxon>Dikarya</taxon>
        <taxon>Ascomycota</taxon>
        <taxon>Pezizomycotina</taxon>
        <taxon>Sordariomycetes</taxon>
        <taxon>Hypocreomycetidae</taxon>
        <taxon>Hypocreales</taxon>
        <taxon>Nectriaceae</taxon>
        <taxon>Fusarium</taxon>
        <taxon>Fusarium fujikuroi species complex</taxon>
    </lineage>
</organism>
<evidence type="ECO:0000313" key="1">
    <source>
        <dbReference type="EMBL" id="RKL21417.1"/>
    </source>
</evidence>
<dbReference type="Pfam" id="PF08748">
    <property type="entry name" value="Phage_TAC_4"/>
    <property type="match status" value="1"/>
</dbReference>
<sequence>MAKPATKSIAASSIKSLGGAAPTFELPVTIARRDGTNAVITLQAKGMRKSEWAALRDEHLKVLRETDKPMEGDFSFAALVGERAKEALSVVLKGAAGWDLDDDFTTENLAELEDVIPGSAIARALFEPPITEQEARAEGFELEDYETSIVEVWPDNEQAYELFRRVGTRWAIPPMGGVPIGLRWEAMYPLMDRMGLDADDWNDLHDCLMVMECEAIATMHEFAPKDKQ</sequence>
<reference evidence="1 2" key="1">
    <citation type="journal article" date="2018" name="Sci. Rep.">
        <title>Characterisation of pathogen-specific regions and novel effector candidates in Fusarium oxysporum f. sp. cepae.</title>
        <authorList>
            <person name="Armitage A.D."/>
            <person name="Taylor A."/>
            <person name="Sobczyk M.K."/>
            <person name="Baxter L."/>
            <person name="Greenfield B.P."/>
            <person name="Bates H.J."/>
            <person name="Wilson F."/>
            <person name="Jackson A.C."/>
            <person name="Ott S."/>
            <person name="Harrison R.J."/>
            <person name="Clarkson J.P."/>
        </authorList>
    </citation>
    <scope>NUCLEOTIDE SEQUENCE [LARGE SCALE GENOMIC DNA]</scope>
    <source>
        <strain evidence="1 2">Fp_A8</strain>
    </source>
</reference>
<dbReference type="EMBL" id="MRDB01000137">
    <property type="protein sequence ID" value="RKL21417.1"/>
    <property type="molecule type" value="Genomic_DNA"/>
</dbReference>
<comment type="caution">
    <text evidence="1">The sequence shown here is derived from an EMBL/GenBank/DDBJ whole genome shotgun (WGS) entry which is preliminary data.</text>
</comment>
<gene>
    <name evidence="1" type="ORF">BFJ72_g14890</name>
</gene>
<evidence type="ECO:0008006" key="3">
    <source>
        <dbReference type="Google" id="ProtNLM"/>
    </source>
</evidence>
<proteinExistence type="predicted"/>
<accession>A0A420RWQ4</accession>
<dbReference type="Proteomes" id="UP000283569">
    <property type="component" value="Unassembled WGS sequence"/>
</dbReference>
<dbReference type="AlphaFoldDB" id="A0A420RWQ4"/>
<dbReference type="Pfam" id="PF08809">
    <property type="entry name" value="DUF1799"/>
    <property type="match status" value="1"/>
</dbReference>
<dbReference type="InterPro" id="IPR014859">
    <property type="entry name" value="Phage_TAC_4"/>
</dbReference>
<dbReference type="InterPro" id="IPR014915">
    <property type="entry name" value="Phage_TLS_TfmB"/>
</dbReference>
<evidence type="ECO:0000313" key="2">
    <source>
        <dbReference type="Proteomes" id="UP000283569"/>
    </source>
</evidence>